<gene>
    <name evidence="3" type="ORF">C8J30_102308</name>
</gene>
<dbReference type="AlphaFoldDB" id="A0A318U9G3"/>
<reference evidence="3 4" key="1">
    <citation type="submission" date="2018-06" db="EMBL/GenBank/DDBJ databases">
        <title>Genomic Encyclopedia of Type Strains, Phase III (KMG-III): the genomes of soil and plant-associated and newly described type strains.</title>
        <authorList>
            <person name="Whitman W."/>
        </authorList>
    </citation>
    <scope>NUCLEOTIDE SEQUENCE [LARGE SCALE GENOMIC DNA]</scope>
    <source>
        <strain evidence="3 4">JA737</strain>
    </source>
</reference>
<evidence type="ECO:0008006" key="5">
    <source>
        <dbReference type="Google" id="ProtNLM"/>
    </source>
</evidence>
<evidence type="ECO:0000313" key="4">
    <source>
        <dbReference type="Proteomes" id="UP000247727"/>
    </source>
</evidence>
<keyword evidence="4" id="KW-1185">Reference proteome</keyword>
<organism evidence="3 4">
    <name type="scientific">Rhodobacter viridis</name>
    <dbReference type="NCBI Taxonomy" id="1054202"/>
    <lineage>
        <taxon>Bacteria</taxon>
        <taxon>Pseudomonadati</taxon>
        <taxon>Pseudomonadota</taxon>
        <taxon>Alphaproteobacteria</taxon>
        <taxon>Rhodobacterales</taxon>
        <taxon>Rhodobacter group</taxon>
        <taxon>Rhodobacter</taxon>
    </lineage>
</organism>
<feature type="region of interest" description="Disordered" evidence="1">
    <location>
        <begin position="142"/>
        <end position="180"/>
    </location>
</feature>
<evidence type="ECO:0000313" key="3">
    <source>
        <dbReference type="EMBL" id="PYF11993.1"/>
    </source>
</evidence>
<protein>
    <recommendedName>
        <fullName evidence="5">Tetratricopeptide repeat protein</fullName>
    </recommendedName>
</protein>
<evidence type="ECO:0000256" key="1">
    <source>
        <dbReference type="SAM" id="MobiDB-lite"/>
    </source>
</evidence>
<comment type="caution">
    <text evidence="3">The sequence shown here is derived from an EMBL/GenBank/DDBJ whole genome shotgun (WGS) entry which is preliminary data.</text>
</comment>
<dbReference type="OrthoDB" id="7847197at2"/>
<feature type="chain" id="PRO_5016314947" description="Tetratricopeptide repeat protein" evidence="2">
    <location>
        <begin position="20"/>
        <end position="756"/>
    </location>
</feature>
<dbReference type="EMBL" id="QJTK01000002">
    <property type="protein sequence ID" value="PYF11993.1"/>
    <property type="molecule type" value="Genomic_DNA"/>
</dbReference>
<accession>A0A318U9G3</accession>
<keyword evidence="2" id="KW-0732">Signal</keyword>
<dbReference type="Proteomes" id="UP000247727">
    <property type="component" value="Unassembled WGS sequence"/>
</dbReference>
<feature type="signal peptide" evidence="2">
    <location>
        <begin position="1"/>
        <end position="19"/>
    </location>
</feature>
<name>A0A318U9G3_9RHOB</name>
<proteinExistence type="predicted"/>
<feature type="region of interest" description="Disordered" evidence="1">
    <location>
        <begin position="209"/>
        <end position="247"/>
    </location>
</feature>
<evidence type="ECO:0000256" key="2">
    <source>
        <dbReference type="SAM" id="SignalP"/>
    </source>
</evidence>
<dbReference type="RefSeq" id="WP_110804580.1">
    <property type="nucleotide sequence ID" value="NZ_QJTK01000002.1"/>
</dbReference>
<sequence>MTRLIFAFGLFLLAALPVAAQQIEVRSGEHDNFSRLVFMLPPGTAWTTERVDGGYRLTTPGRESRFDLSKVFDLIPKTRVLAVTPDVDARSVFIETPPSVHLESFPLPIGAAVVDLVDGAEPEKPTPVAPVTQSFRPAPNRGYLDLYWSKPETTPAPEPEPPTTAAAAASEKPVQVASPLSLPDARVQAAERDLVDELGRAASQGLITMELPKHAPEKPAAVQPDKPAETSSAEAAPEDGSSLPLQSETVIDRDTAATFARHQLSDSGHSCPPDEEFDVLSWQTDKPVVEQLTEARKDLVGEFDRPRPEAVIHLAQVYIAHGFGLEAKDALRSFDIAPEEAGFLPMMAEIVDGLPSHASDNDLIGLTACDGKVALWSVLASPETPRKEDVNFGAVLRAYSALPPNIRALVGPSLSAKLIEMGAPDVASTVRSMLARAPKADQQALEEIDAQIELDAGRKDEATRLLDGLAQSDTPEAAEALVKSIEVKLSQGLAIPAADVDNAGALGLQMRGSESGARLIRAEVLGMGSTGRFDEAFRALANWDAPQFDDIKRKTLNDLAALLGKVPTDDIFIENVFRHREQLDANVLDEAVQITLADRLSNTGFAQSARDILTPETRRSPEGRLALARAALVGRDAAAAYSYLTDLPGEEASQLRGEAMSMIGNHRTAEGEFAQAGQSQAQIEEAWRAGNWNFVAKEGSETQKRFVELFAPETKPPTDPRDVVPLGPLAEAQQLITQSQSEREAFAKLMQELKTP</sequence>